<name>A0AAV7GWJ4_DENCH</name>
<evidence type="ECO:0000313" key="3">
    <source>
        <dbReference type="Proteomes" id="UP000775213"/>
    </source>
</evidence>
<proteinExistence type="predicted"/>
<dbReference type="Proteomes" id="UP000775213">
    <property type="component" value="Unassembled WGS sequence"/>
</dbReference>
<sequence length="69" mass="7914">MPLDLRCPLHAPHPPPRIPLQQSRNQIPCRHHLTSLVRRPTVGKSHLPRENVLQSSFFAPSLERRPAID</sequence>
<evidence type="ECO:0000256" key="1">
    <source>
        <dbReference type="SAM" id="MobiDB-lite"/>
    </source>
</evidence>
<organism evidence="2 3">
    <name type="scientific">Dendrobium chrysotoxum</name>
    <name type="common">Orchid</name>
    <dbReference type="NCBI Taxonomy" id="161865"/>
    <lineage>
        <taxon>Eukaryota</taxon>
        <taxon>Viridiplantae</taxon>
        <taxon>Streptophyta</taxon>
        <taxon>Embryophyta</taxon>
        <taxon>Tracheophyta</taxon>
        <taxon>Spermatophyta</taxon>
        <taxon>Magnoliopsida</taxon>
        <taxon>Liliopsida</taxon>
        <taxon>Asparagales</taxon>
        <taxon>Orchidaceae</taxon>
        <taxon>Epidendroideae</taxon>
        <taxon>Malaxideae</taxon>
        <taxon>Dendrobiinae</taxon>
        <taxon>Dendrobium</taxon>
    </lineage>
</organism>
<dbReference type="EMBL" id="JAGFBR010000006">
    <property type="protein sequence ID" value="KAH0466245.1"/>
    <property type="molecule type" value="Genomic_DNA"/>
</dbReference>
<feature type="region of interest" description="Disordered" evidence="1">
    <location>
        <begin position="1"/>
        <end position="25"/>
    </location>
</feature>
<reference evidence="2 3" key="1">
    <citation type="journal article" date="2021" name="Hortic Res">
        <title>Chromosome-scale assembly of the Dendrobium chrysotoxum genome enhances the understanding of orchid evolution.</title>
        <authorList>
            <person name="Zhang Y."/>
            <person name="Zhang G.Q."/>
            <person name="Zhang D."/>
            <person name="Liu X.D."/>
            <person name="Xu X.Y."/>
            <person name="Sun W.H."/>
            <person name="Yu X."/>
            <person name="Zhu X."/>
            <person name="Wang Z.W."/>
            <person name="Zhao X."/>
            <person name="Zhong W.Y."/>
            <person name="Chen H."/>
            <person name="Yin W.L."/>
            <person name="Huang T."/>
            <person name="Niu S.C."/>
            <person name="Liu Z.J."/>
        </authorList>
    </citation>
    <scope>NUCLEOTIDE SEQUENCE [LARGE SCALE GENOMIC DNA]</scope>
    <source>
        <strain evidence="2">Lindl</strain>
    </source>
</reference>
<protein>
    <submittedName>
        <fullName evidence="2">Uncharacterized protein</fullName>
    </submittedName>
</protein>
<feature type="compositionally biased region" description="Low complexity" evidence="1">
    <location>
        <begin position="1"/>
        <end position="10"/>
    </location>
</feature>
<gene>
    <name evidence="2" type="ORF">IEQ34_006348</name>
</gene>
<keyword evidence="3" id="KW-1185">Reference proteome</keyword>
<dbReference type="AlphaFoldDB" id="A0AAV7GWJ4"/>
<evidence type="ECO:0000313" key="2">
    <source>
        <dbReference type="EMBL" id="KAH0466245.1"/>
    </source>
</evidence>
<comment type="caution">
    <text evidence="2">The sequence shown here is derived from an EMBL/GenBank/DDBJ whole genome shotgun (WGS) entry which is preliminary data.</text>
</comment>
<accession>A0AAV7GWJ4</accession>